<evidence type="ECO:0000256" key="2">
    <source>
        <dbReference type="ARBA" id="ARBA00009592"/>
    </source>
</evidence>
<dbReference type="PANTHER" id="PTHR48065:SF65">
    <property type="entry name" value="POLYGALACTURONASE INHIBITOR 1"/>
    <property type="match status" value="1"/>
</dbReference>
<evidence type="ECO:0000256" key="1">
    <source>
        <dbReference type="ARBA" id="ARBA00004251"/>
    </source>
</evidence>
<evidence type="ECO:0000256" key="8">
    <source>
        <dbReference type="ARBA" id="ARBA00023180"/>
    </source>
</evidence>
<feature type="chain" id="PRO_5043358922" evidence="9">
    <location>
        <begin position="27"/>
        <end position="281"/>
    </location>
</feature>
<keyword evidence="11" id="KW-1185">Reference proteome</keyword>
<dbReference type="SMART" id="SM00369">
    <property type="entry name" value="LRR_TYP"/>
    <property type="match status" value="4"/>
</dbReference>
<evidence type="ECO:0000256" key="7">
    <source>
        <dbReference type="ARBA" id="ARBA00023170"/>
    </source>
</evidence>
<reference evidence="10 11" key="1">
    <citation type="submission" date="2022-03" db="EMBL/GenBank/DDBJ databases">
        <authorList>
            <person name="Nunn A."/>
            <person name="Chopra R."/>
            <person name="Nunn A."/>
            <person name="Contreras Garrido A."/>
        </authorList>
    </citation>
    <scope>NUCLEOTIDE SEQUENCE [LARGE SCALE GENOMIC DNA]</scope>
</reference>
<keyword evidence="6" id="KW-0677">Repeat</keyword>
<accession>A0AAU9SC14</accession>
<dbReference type="AlphaFoldDB" id="A0AAU9SC14"/>
<keyword evidence="8" id="KW-0325">Glycoprotein</keyword>
<keyword evidence="7" id="KW-0675">Receptor</keyword>
<name>A0AAU9SC14_THLAR</name>
<dbReference type="PRINTS" id="PR00019">
    <property type="entry name" value="LEURICHRPT"/>
</dbReference>
<dbReference type="EMBL" id="OU466860">
    <property type="protein sequence ID" value="CAH2059681.1"/>
    <property type="molecule type" value="Genomic_DNA"/>
</dbReference>
<keyword evidence="5 9" id="KW-0732">Signal</keyword>
<dbReference type="SUPFAM" id="SSF52058">
    <property type="entry name" value="L domain-like"/>
    <property type="match status" value="1"/>
</dbReference>
<gene>
    <name evidence="10" type="ORF">TAV2_LOCUS14195</name>
</gene>
<keyword evidence="4" id="KW-0433">Leucine-rich repeat</keyword>
<organism evidence="10 11">
    <name type="scientific">Thlaspi arvense</name>
    <name type="common">Field penny-cress</name>
    <dbReference type="NCBI Taxonomy" id="13288"/>
    <lineage>
        <taxon>Eukaryota</taxon>
        <taxon>Viridiplantae</taxon>
        <taxon>Streptophyta</taxon>
        <taxon>Embryophyta</taxon>
        <taxon>Tracheophyta</taxon>
        <taxon>Spermatophyta</taxon>
        <taxon>Magnoliopsida</taxon>
        <taxon>eudicotyledons</taxon>
        <taxon>Gunneridae</taxon>
        <taxon>Pentapetalae</taxon>
        <taxon>rosids</taxon>
        <taxon>malvids</taxon>
        <taxon>Brassicales</taxon>
        <taxon>Brassicaceae</taxon>
        <taxon>Thlaspideae</taxon>
        <taxon>Thlaspi</taxon>
    </lineage>
</organism>
<evidence type="ECO:0000313" key="11">
    <source>
        <dbReference type="Proteomes" id="UP000836841"/>
    </source>
</evidence>
<dbReference type="PANTHER" id="PTHR48065">
    <property type="entry name" value="OS10G0469600 PROTEIN"/>
    <property type="match status" value="1"/>
</dbReference>
<evidence type="ECO:0000313" key="10">
    <source>
        <dbReference type="EMBL" id="CAH2059681.1"/>
    </source>
</evidence>
<dbReference type="Pfam" id="PF00560">
    <property type="entry name" value="LRR_1"/>
    <property type="match status" value="2"/>
</dbReference>
<keyword evidence="3" id="KW-0472">Membrane</keyword>
<dbReference type="FunFam" id="3.80.10.10:FF:002352">
    <property type="entry name" value="Receptor like protein 28"/>
    <property type="match status" value="1"/>
</dbReference>
<evidence type="ECO:0000256" key="5">
    <source>
        <dbReference type="ARBA" id="ARBA00022729"/>
    </source>
</evidence>
<protein>
    <submittedName>
        <fullName evidence="10">Uncharacterized protein</fullName>
    </submittedName>
</protein>
<evidence type="ECO:0000256" key="3">
    <source>
        <dbReference type="ARBA" id="ARBA00022475"/>
    </source>
</evidence>
<evidence type="ECO:0000256" key="4">
    <source>
        <dbReference type="ARBA" id="ARBA00022614"/>
    </source>
</evidence>
<evidence type="ECO:0000256" key="6">
    <source>
        <dbReference type="ARBA" id="ARBA00022737"/>
    </source>
</evidence>
<evidence type="ECO:0000256" key="9">
    <source>
        <dbReference type="SAM" id="SignalP"/>
    </source>
</evidence>
<comment type="similarity">
    <text evidence="2">Belongs to the RLP family.</text>
</comment>
<proteinExistence type="inferred from homology"/>
<dbReference type="Pfam" id="PF13855">
    <property type="entry name" value="LRR_8"/>
    <property type="match status" value="1"/>
</dbReference>
<comment type="subcellular location">
    <subcellularLocation>
        <location evidence="1">Cell membrane</location>
        <topology evidence="1">Single-pass type I membrane protein</topology>
    </subcellularLocation>
</comment>
<dbReference type="InterPro" id="IPR032675">
    <property type="entry name" value="LRR_dom_sf"/>
</dbReference>
<dbReference type="GO" id="GO:0005886">
    <property type="term" value="C:plasma membrane"/>
    <property type="evidence" value="ECO:0007669"/>
    <property type="project" value="UniProtKB-SubCell"/>
</dbReference>
<dbReference type="Proteomes" id="UP000836841">
    <property type="component" value="Chromosome 4"/>
</dbReference>
<dbReference type="InterPro" id="IPR003591">
    <property type="entry name" value="Leu-rich_rpt_typical-subtyp"/>
</dbReference>
<sequence length="281" mass="31250">MMQPRLRSRFLFILLLFASTFLAINALACRPDQIQAILQFKNEFESGGCNRSDYLNGVLCDNVTGAVTKLQLPSGCFTGTLKSNSSLFGFNHLLYLNLSHNNFTSSSLPSEFSNLNRLEVLSLSSNSFTGQVPSSFSNLIFLTHLNLSHNQLTGSFPLVRNLTKLSSLDLSYNQFSRTIPSDLLQTMPFLSHLNLKENHLTGPIEVPNSSSSTSRLVYLSLGNNKFEGQILKPISKLIHLEYLELSSLNISYPIDLSIFSSLKALLILDISKNRSIPYSTT</sequence>
<dbReference type="PROSITE" id="PS51450">
    <property type="entry name" value="LRR"/>
    <property type="match status" value="1"/>
</dbReference>
<dbReference type="InterPro" id="IPR001611">
    <property type="entry name" value="Leu-rich_rpt"/>
</dbReference>
<feature type="signal peptide" evidence="9">
    <location>
        <begin position="1"/>
        <end position="26"/>
    </location>
</feature>
<dbReference type="Gene3D" id="3.80.10.10">
    <property type="entry name" value="Ribonuclease Inhibitor"/>
    <property type="match status" value="1"/>
</dbReference>
<keyword evidence="3" id="KW-1003">Cell membrane</keyword>